<gene>
    <name evidence="2" type="ORF">P9271_09870</name>
</gene>
<dbReference type="GeneID" id="301140662"/>
<dbReference type="Proteomes" id="UP001342826">
    <property type="component" value="Unassembled WGS sequence"/>
</dbReference>
<sequence length="101" mass="11351">MGKINKWVVAVFYTIILTVISYFSLKTLMELGMEGRLILDFKFNGVLMAFFAGILLLAVVVRKYITDSTADEKERGKLGNLFIYSSVCSVLLLFGMLVINN</sequence>
<evidence type="ECO:0000313" key="2">
    <source>
        <dbReference type="EMBL" id="MED4401621.1"/>
    </source>
</evidence>
<keyword evidence="1" id="KW-0812">Transmembrane</keyword>
<keyword evidence="3" id="KW-1185">Reference proteome</keyword>
<feature type="transmembrane region" description="Helical" evidence="1">
    <location>
        <begin position="7"/>
        <end position="25"/>
    </location>
</feature>
<keyword evidence="1" id="KW-1133">Transmembrane helix</keyword>
<dbReference type="RefSeq" id="WP_066227955.1">
    <property type="nucleotide sequence ID" value="NZ_JARTFQ010000006.1"/>
</dbReference>
<organism evidence="2 3">
    <name type="scientific">Metabacillus fastidiosus</name>
    <dbReference type="NCBI Taxonomy" id="1458"/>
    <lineage>
        <taxon>Bacteria</taxon>
        <taxon>Bacillati</taxon>
        <taxon>Bacillota</taxon>
        <taxon>Bacilli</taxon>
        <taxon>Bacillales</taxon>
        <taxon>Bacillaceae</taxon>
        <taxon>Metabacillus</taxon>
    </lineage>
</organism>
<reference evidence="2 3" key="1">
    <citation type="submission" date="2023-03" db="EMBL/GenBank/DDBJ databases">
        <title>Bacillus Genome Sequencing.</title>
        <authorList>
            <person name="Dunlap C."/>
        </authorList>
    </citation>
    <scope>NUCLEOTIDE SEQUENCE [LARGE SCALE GENOMIC DNA]</scope>
    <source>
        <strain evidence="2 3">NRS-1717</strain>
    </source>
</reference>
<comment type="caution">
    <text evidence="2">The sequence shown here is derived from an EMBL/GenBank/DDBJ whole genome shotgun (WGS) entry which is preliminary data.</text>
</comment>
<name>A0ABU6P0I4_9BACI</name>
<evidence type="ECO:0000256" key="1">
    <source>
        <dbReference type="SAM" id="Phobius"/>
    </source>
</evidence>
<proteinExistence type="predicted"/>
<protein>
    <submittedName>
        <fullName evidence="2">Uncharacterized protein</fullName>
    </submittedName>
</protein>
<keyword evidence="1" id="KW-0472">Membrane</keyword>
<evidence type="ECO:0000313" key="3">
    <source>
        <dbReference type="Proteomes" id="UP001342826"/>
    </source>
</evidence>
<feature type="transmembrane region" description="Helical" evidence="1">
    <location>
        <begin position="45"/>
        <end position="61"/>
    </location>
</feature>
<feature type="transmembrane region" description="Helical" evidence="1">
    <location>
        <begin position="81"/>
        <end position="99"/>
    </location>
</feature>
<accession>A0ABU6P0I4</accession>
<dbReference type="EMBL" id="JARTFS010000006">
    <property type="protein sequence ID" value="MED4401621.1"/>
    <property type="molecule type" value="Genomic_DNA"/>
</dbReference>